<evidence type="ECO:0000256" key="1">
    <source>
        <dbReference type="ARBA" id="ARBA00004202"/>
    </source>
</evidence>
<dbReference type="InterPro" id="IPR015856">
    <property type="entry name" value="ABC_transpr_CbiO/EcfA_su"/>
</dbReference>
<organism evidence="9">
    <name type="scientific">Desulfomonile tiedjei</name>
    <dbReference type="NCBI Taxonomy" id="2358"/>
    <lineage>
        <taxon>Bacteria</taxon>
        <taxon>Pseudomonadati</taxon>
        <taxon>Thermodesulfobacteriota</taxon>
        <taxon>Desulfomonilia</taxon>
        <taxon>Desulfomonilales</taxon>
        <taxon>Desulfomonilaceae</taxon>
        <taxon>Desulfomonile</taxon>
    </lineage>
</organism>
<comment type="subcellular location">
    <subcellularLocation>
        <location evidence="1">Cell membrane</location>
        <topology evidence="1">Peripheral membrane protein</topology>
    </subcellularLocation>
</comment>
<protein>
    <submittedName>
        <fullName evidence="9">ATP-binding cassette domain-containing protein</fullName>
    </submittedName>
</protein>
<dbReference type="Pfam" id="PF00005">
    <property type="entry name" value="ABC_tran"/>
    <property type="match status" value="1"/>
</dbReference>
<keyword evidence="2" id="KW-0813">Transport</keyword>
<dbReference type="SUPFAM" id="SSF52540">
    <property type="entry name" value="P-loop containing nucleoside triphosphate hydrolases"/>
    <property type="match status" value="1"/>
</dbReference>
<dbReference type="PROSITE" id="PS50893">
    <property type="entry name" value="ABC_TRANSPORTER_2"/>
    <property type="match status" value="1"/>
</dbReference>
<evidence type="ECO:0000256" key="4">
    <source>
        <dbReference type="ARBA" id="ARBA00022741"/>
    </source>
</evidence>
<dbReference type="GO" id="GO:0043190">
    <property type="term" value="C:ATP-binding cassette (ABC) transporter complex"/>
    <property type="evidence" value="ECO:0007669"/>
    <property type="project" value="TreeGrafter"/>
</dbReference>
<dbReference type="AlphaFoldDB" id="A0A7C4ASM1"/>
<keyword evidence="5 9" id="KW-0067">ATP-binding</keyword>
<accession>A0A7C4ASM1</accession>
<dbReference type="PANTHER" id="PTHR43553">
    <property type="entry name" value="HEAVY METAL TRANSPORTER"/>
    <property type="match status" value="1"/>
</dbReference>
<keyword evidence="7" id="KW-0472">Membrane</keyword>
<dbReference type="EMBL" id="DTGT01000326">
    <property type="protein sequence ID" value="HGH61641.1"/>
    <property type="molecule type" value="Genomic_DNA"/>
</dbReference>
<keyword evidence="4" id="KW-0547">Nucleotide-binding</keyword>
<evidence type="ECO:0000256" key="5">
    <source>
        <dbReference type="ARBA" id="ARBA00022840"/>
    </source>
</evidence>
<evidence type="ECO:0000259" key="8">
    <source>
        <dbReference type="PROSITE" id="PS50893"/>
    </source>
</evidence>
<comment type="caution">
    <text evidence="9">The sequence shown here is derived from an EMBL/GenBank/DDBJ whole genome shotgun (WGS) entry which is preliminary data.</text>
</comment>
<evidence type="ECO:0000256" key="2">
    <source>
        <dbReference type="ARBA" id="ARBA00022448"/>
    </source>
</evidence>
<keyword evidence="6" id="KW-1278">Translocase</keyword>
<dbReference type="SMART" id="SM00382">
    <property type="entry name" value="AAA"/>
    <property type="match status" value="1"/>
</dbReference>
<evidence type="ECO:0000313" key="9">
    <source>
        <dbReference type="EMBL" id="HGH61641.1"/>
    </source>
</evidence>
<proteinExistence type="predicted"/>
<dbReference type="InterPro" id="IPR003593">
    <property type="entry name" value="AAA+_ATPase"/>
</dbReference>
<dbReference type="InterPro" id="IPR050095">
    <property type="entry name" value="ECF_ABC_transporter_ATP-bd"/>
</dbReference>
<dbReference type="GO" id="GO:0005524">
    <property type="term" value="F:ATP binding"/>
    <property type="evidence" value="ECO:0007669"/>
    <property type="project" value="UniProtKB-KW"/>
</dbReference>
<dbReference type="InterPro" id="IPR027417">
    <property type="entry name" value="P-loop_NTPase"/>
</dbReference>
<sequence length="300" mass="32852">MDIVIEDLEYVYSPGTPMELKALQGVSLRIPAGSALAILGASGSGKTTLLKNLNGLLIPTAGHILIDGKDIRRFGPELRKRAGLVCQQPERQVFEKTVFLDISFALRHFSAMSHEEIRQRVAAAAQLVGLDLDAVGDRPPWTLSDGEKRRVAMAGVLANDPEILILDEPTIGLGPQSVETVLNLIEGFRRDKSHTVVIVSHQIDAFLEQIDKIAVLDRGTLAAYGTPAEVCEMLGENPALRPLLPELALLIHDLRRRGFDLPRDEYNLRTLAKEILGLSERSKPTPRAGVPQMDKVMPLA</sequence>
<dbReference type="InterPro" id="IPR003439">
    <property type="entry name" value="ABC_transporter-like_ATP-bd"/>
</dbReference>
<dbReference type="GO" id="GO:0016887">
    <property type="term" value="F:ATP hydrolysis activity"/>
    <property type="evidence" value="ECO:0007669"/>
    <property type="project" value="InterPro"/>
</dbReference>
<gene>
    <name evidence="9" type="ORF">ENV54_10125</name>
</gene>
<name>A0A7C4ASM1_9BACT</name>
<reference evidence="9" key="1">
    <citation type="journal article" date="2020" name="mSystems">
        <title>Genome- and Community-Level Interaction Insights into Carbon Utilization and Element Cycling Functions of Hydrothermarchaeota in Hydrothermal Sediment.</title>
        <authorList>
            <person name="Zhou Z."/>
            <person name="Liu Y."/>
            <person name="Xu W."/>
            <person name="Pan J."/>
            <person name="Luo Z.H."/>
            <person name="Li M."/>
        </authorList>
    </citation>
    <scope>NUCLEOTIDE SEQUENCE [LARGE SCALE GENOMIC DNA]</scope>
    <source>
        <strain evidence="9">SpSt-769</strain>
    </source>
</reference>
<dbReference type="PANTHER" id="PTHR43553:SF27">
    <property type="entry name" value="ENERGY-COUPLING FACTOR TRANSPORTER ATP-BINDING PROTEIN ECFA2"/>
    <property type="match status" value="1"/>
</dbReference>
<dbReference type="CDD" id="cd03225">
    <property type="entry name" value="ABC_cobalt_CbiO_domain1"/>
    <property type="match status" value="1"/>
</dbReference>
<evidence type="ECO:0000256" key="6">
    <source>
        <dbReference type="ARBA" id="ARBA00022967"/>
    </source>
</evidence>
<feature type="domain" description="ABC transporter" evidence="8">
    <location>
        <begin position="3"/>
        <end position="243"/>
    </location>
</feature>
<evidence type="ECO:0000256" key="7">
    <source>
        <dbReference type="ARBA" id="ARBA00023136"/>
    </source>
</evidence>
<evidence type="ECO:0000256" key="3">
    <source>
        <dbReference type="ARBA" id="ARBA00022475"/>
    </source>
</evidence>
<keyword evidence="3" id="KW-1003">Cell membrane</keyword>
<dbReference type="Gene3D" id="3.40.50.300">
    <property type="entry name" value="P-loop containing nucleotide triphosphate hydrolases"/>
    <property type="match status" value="1"/>
</dbReference>
<dbReference type="GO" id="GO:0042626">
    <property type="term" value="F:ATPase-coupled transmembrane transporter activity"/>
    <property type="evidence" value="ECO:0007669"/>
    <property type="project" value="TreeGrafter"/>
</dbReference>